<reference evidence="2 3" key="1">
    <citation type="submission" date="2018-11" db="EMBL/GenBank/DDBJ databases">
        <title>Flavobacterium sp. nov., YIM 102701-2 draft genome.</title>
        <authorList>
            <person name="Li G."/>
            <person name="Jiang Y."/>
        </authorList>
    </citation>
    <scope>NUCLEOTIDE SEQUENCE [LARGE SCALE GENOMIC DNA]</scope>
    <source>
        <strain evidence="2 3">YIM 102701-2</strain>
    </source>
</reference>
<comment type="caution">
    <text evidence="2">The sequence shown here is derived from an EMBL/GenBank/DDBJ whole genome shotgun (WGS) entry which is preliminary data.</text>
</comment>
<feature type="transmembrane region" description="Helical" evidence="1">
    <location>
        <begin position="54"/>
        <end position="72"/>
    </location>
</feature>
<accession>A0A3P3WAT4</accession>
<dbReference type="EMBL" id="RQVQ01000010">
    <property type="protein sequence ID" value="RRJ91538.1"/>
    <property type="molecule type" value="Genomic_DNA"/>
</dbReference>
<evidence type="ECO:0000313" key="3">
    <source>
        <dbReference type="Proteomes" id="UP000275719"/>
    </source>
</evidence>
<name>A0A3P3WAT4_9FLAO</name>
<keyword evidence="1" id="KW-0472">Membrane</keyword>
<keyword evidence="1" id="KW-0812">Transmembrane</keyword>
<feature type="transmembrane region" description="Helical" evidence="1">
    <location>
        <begin position="84"/>
        <end position="102"/>
    </location>
</feature>
<evidence type="ECO:0000256" key="1">
    <source>
        <dbReference type="SAM" id="Phobius"/>
    </source>
</evidence>
<proteinExistence type="predicted"/>
<dbReference type="OrthoDB" id="1365484at2"/>
<dbReference type="AlphaFoldDB" id="A0A3P3WAT4"/>
<keyword evidence="3" id="KW-1185">Reference proteome</keyword>
<organism evidence="2 3">
    <name type="scientific">Paenimyroides tangerinum</name>
    <dbReference type="NCBI Taxonomy" id="2488728"/>
    <lineage>
        <taxon>Bacteria</taxon>
        <taxon>Pseudomonadati</taxon>
        <taxon>Bacteroidota</taxon>
        <taxon>Flavobacteriia</taxon>
        <taxon>Flavobacteriales</taxon>
        <taxon>Flavobacteriaceae</taxon>
        <taxon>Paenimyroides</taxon>
    </lineage>
</organism>
<protein>
    <submittedName>
        <fullName evidence="2">Uncharacterized protein</fullName>
    </submittedName>
</protein>
<evidence type="ECO:0000313" key="2">
    <source>
        <dbReference type="EMBL" id="RRJ91538.1"/>
    </source>
</evidence>
<dbReference type="Proteomes" id="UP000275719">
    <property type="component" value="Unassembled WGS sequence"/>
</dbReference>
<keyword evidence="1" id="KW-1133">Transmembrane helix</keyword>
<sequence length="174" mass="20587">MLMRKLFAQLVLFTDSSVKWEDKIYYAFNVVAHLAPIAFLLNLFNWWWTDNHQFGTFLCCSLVANMIVGCYYHLKKNTFSWKLFLGRNIEMTFIVIIGYVMLEMLRYTAGDNLAGEIFRILIQISTLLFPISKVLKNIFILSKGKYPPKFFMQRLYNFEKTGDLKDLFDKDDEK</sequence>
<feature type="transmembrane region" description="Helical" evidence="1">
    <location>
        <begin position="117"/>
        <end position="135"/>
    </location>
</feature>
<feature type="transmembrane region" description="Helical" evidence="1">
    <location>
        <begin position="24"/>
        <end position="48"/>
    </location>
</feature>
<gene>
    <name evidence="2" type="ORF">EG240_05905</name>
</gene>